<feature type="compositionally biased region" description="Low complexity" evidence="1">
    <location>
        <begin position="133"/>
        <end position="144"/>
    </location>
</feature>
<proteinExistence type="predicted"/>
<feature type="region of interest" description="Disordered" evidence="1">
    <location>
        <begin position="65"/>
        <end position="102"/>
    </location>
</feature>
<protein>
    <submittedName>
        <fullName evidence="2">Uncharacterized protein</fullName>
    </submittedName>
</protein>
<evidence type="ECO:0000313" key="3">
    <source>
        <dbReference type="Proteomes" id="UP000559027"/>
    </source>
</evidence>
<dbReference type="Proteomes" id="UP000559027">
    <property type="component" value="Unassembled WGS sequence"/>
</dbReference>
<feature type="compositionally biased region" description="Polar residues" evidence="1">
    <location>
        <begin position="161"/>
        <end position="186"/>
    </location>
</feature>
<feature type="region of interest" description="Disordered" evidence="1">
    <location>
        <begin position="31"/>
        <end position="52"/>
    </location>
</feature>
<reference evidence="2 3" key="1">
    <citation type="journal article" date="2020" name="ISME J.">
        <title>Uncovering the hidden diversity of litter-decomposition mechanisms in mushroom-forming fungi.</title>
        <authorList>
            <person name="Floudas D."/>
            <person name="Bentzer J."/>
            <person name="Ahren D."/>
            <person name="Johansson T."/>
            <person name="Persson P."/>
            <person name="Tunlid A."/>
        </authorList>
    </citation>
    <scope>NUCLEOTIDE SEQUENCE [LARGE SCALE GENOMIC DNA]</scope>
    <source>
        <strain evidence="2 3">CBS 146.42</strain>
    </source>
</reference>
<sequence>MGFFQGAYDFEISGGAFYDVRGDQINRTNDNSLKIGGTGNKTDISPNMSRQDNRTYNHEERQYTAVHGPADSQPSTYPGYGQASPMAGMSSQTQHPSGQQGADPQLYAKWVEWCEFKRWQEWQQFQLYQQQQQQQQQQYHHAQQPAPPTPPPEPTGPHHQYSQAPSPTAAHQSHPSAQNTSTSAHQYLTEEEDPEVQNLQNQFQHHHIGEQPEYAYAGGQHQGGVHMYNSSTTYL</sequence>
<dbReference type="AlphaFoldDB" id="A0A8H5G6G5"/>
<evidence type="ECO:0000256" key="1">
    <source>
        <dbReference type="SAM" id="MobiDB-lite"/>
    </source>
</evidence>
<accession>A0A8H5G6G5</accession>
<comment type="caution">
    <text evidence="2">The sequence shown here is derived from an EMBL/GenBank/DDBJ whole genome shotgun (WGS) entry which is preliminary data.</text>
</comment>
<name>A0A8H5G6G5_9AGAR</name>
<feature type="region of interest" description="Disordered" evidence="1">
    <location>
        <begin position="133"/>
        <end position="197"/>
    </location>
</feature>
<dbReference type="EMBL" id="JAACJO010000004">
    <property type="protein sequence ID" value="KAF5359207.1"/>
    <property type="molecule type" value="Genomic_DNA"/>
</dbReference>
<organism evidence="2 3">
    <name type="scientific">Leucocoprinus leucothites</name>
    <dbReference type="NCBI Taxonomy" id="201217"/>
    <lineage>
        <taxon>Eukaryota</taxon>
        <taxon>Fungi</taxon>
        <taxon>Dikarya</taxon>
        <taxon>Basidiomycota</taxon>
        <taxon>Agaricomycotina</taxon>
        <taxon>Agaricomycetes</taxon>
        <taxon>Agaricomycetidae</taxon>
        <taxon>Agaricales</taxon>
        <taxon>Agaricineae</taxon>
        <taxon>Agaricaceae</taxon>
        <taxon>Leucocoprinus</taxon>
    </lineage>
</organism>
<evidence type="ECO:0000313" key="2">
    <source>
        <dbReference type="EMBL" id="KAF5359207.1"/>
    </source>
</evidence>
<feature type="compositionally biased region" description="Polar residues" evidence="1">
    <location>
        <begin position="40"/>
        <end position="50"/>
    </location>
</feature>
<gene>
    <name evidence="2" type="ORF">D9756_002885</name>
</gene>
<feature type="compositionally biased region" description="Pro residues" evidence="1">
    <location>
        <begin position="145"/>
        <end position="155"/>
    </location>
</feature>
<feature type="compositionally biased region" description="Polar residues" evidence="1">
    <location>
        <begin position="89"/>
        <end position="102"/>
    </location>
</feature>
<dbReference type="OrthoDB" id="3067548at2759"/>
<keyword evidence="3" id="KW-1185">Reference proteome</keyword>